<dbReference type="Proteomes" id="UP000075683">
    <property type="component" value="Unassembled WGS sequence"/>
</dbReference>
<accession>A0A150L8Y7</accession>
<evidence type="ECO:0000313" key="2">
    <source>
        <dbReference type="Proteomes" id="UP000075683"/>
    </source>
</evidence>
<proteinExistence type="predicted"/>
<dbReference type="EMBL" id="LQYT01000135">
    <property type="protein sequence ID" value="KYD08777.1"/>
    <property type="molecule type" value="Genomic_DNA"/>
</dbReference>
<name>A0A150L8Y7_9BACI</name>
<sequence length="37" mass="4459">MELKIKGRKHIYIPKNKELPQKRDNDAVFGEFLFLEL</sequence>
<gene>
    <name evidence="1" type="ORF">B4135_0459</name>
</gene>
<protein>
    <submittedName>
        <fullName evidence="1">Uncharacterized protein</fullName>
    </submittedName>
</protein>
<comment type="caution">
    <text evidence="1">The sequence shown here is derived from an EMBL/GenBank/DDBJ whole genome shotgun (WGS) entry which is preliminary data.</text>
</comment>
<evidence type="ECO:0000313" key="1">
    <source>
        <dbReference type="EMBL" id="KYD08777.1"/>
    </source>
</evidence>
<organism evidence="1 2">
    <name type="scientific">Caldibacillus debilis</name>
    <dbReference type="NCBI Taxonomy" id="301148"/>
    <lineage>
        <taxon>Bacteria</taxon>
        <taxon>Bacillati</taxon>
        <taxon>Bacillota</taxon>
        <taxon>Bacilli</taxon>
        <taxon>Bacillales</taxon>
        <taxon>Bacillaceae</taxon>
        <taxon>Caldibacillus</taxon>
    </lineage>
</organism>
<reference evidence="1 2" key="1">
    <citation type="submission" date="2016-01" db="EMBL/GenBank/DDBJ databases">
        <title>Draft Genome Sequences of Seven Thermophilic Sporeformers Isolated from Foods.</title>
        <authorList>
            <person name="Berendsen E.M."/>
            <person name="Wells-Bennik M.H."/>
            <person name="Krawcyk A.O."/>
            <person name="De Jong A."/>
            <person name="Holsappel S."/>
            <person name="Eijlander R.T."/>
            <person name="Kuipers O.P."/>
        </authorList>
    </citation>
    <scope>NUCLEOTIDE SEQUENCE [LARGE SCALE GENOMIC DNA]</scope>
    <source>
        <strain evidence="1 2">B4135</strain>
    </source>
</reference>
<dbReference type="AlphaFoldDB" id="A0A150L8Y7"/>